<protein>
    <recommendedName>
        <fullName evidence="3 8">Carbonic anhydrase</fullName>
        <ecNumber evidence="3 8">4.2.1.1</ecNumber>
    </recommendedName>
</protein>
<dbReference type="Pfam" id="PF00194">
    <property type="entry name" value="Carb_anhydrase"/>
    <property type="match status" value="1"/>
</dbReference>
<evidence type="ECO:0000313" key="10">
    <source>
        <dbReference type="EMBL" id="KAJ6221598.1"/>
    </source>
</evidence>
<dbReference type="SMART" id="SM01057">
    <property type="entry name" value="Carb_anhydrase"/>
    <property type="match status" value="1"/>
</dbReference>
<comment type="function">
    <text evidence="1 8">Reversible hydration of carbon dioxide.</text>
</comment>
<comment type="caution">
    <text evidence="10">The sequence shown here is derived from an EMBL/GenBank/DDBJ whole genome shotgun (WGS) entry which is preliminary data.</text>
</comment>
<organism evidence="10 11">
    <name type="scientific">Blomia tropicalis</name>
    <name type="common">Mite</name>
    <dbReference type="NCBI Taxonomy" id="40697"/>
    <lineage>
        <taxon>Eukaryota</taxon>
        <taxon>Metazoa</taxon>
        <taxon>Ecdysozoa</taxon>
        <taxon>Arthropoda</taxon>
        <taxon>Chelicerata</taxon>
        <taxon>Arachnida</taxon>
        <taxon>Acari</taxon>
        <taxon>Acariformes</taxon>
        <taxon>Sarcoptiformes</taxon>
        <taxon>Astigmata</taxon>
        <taxon>Glycyphagoidea</taxon>
        <taxon>Echimyopodidae</taxon>
        <taxon>Blomia</taxon>
    </lineage>
</organism>
<dbReference type="SUPFAM" id="SSF51069">
    <property type="entry name" value="Carbonic anhydrase"/>
    <property type="match status" value="1"/>
</dbReference>
<dbReference type="Proteomes" id="UP001142055">
    <property type="component" value="Chromosome 1"/>
</dbReference>
<accession>A0A9Q0M861</accession>
<comment type="cofactor">
    <cofactor evidence="8">
        <name>Zn(2+)</name>
        <dbReference type="ChEBI" id="CHEBI:29105"/>
    </cofactor>
</comment>
<sequence>MFKISKLVIIVAIFNHFVNGSDWIYEEQTEWGNTFPECGGNQQSPISMTTDETVLNANYNIRLINYDNAIKDFDVMNTGHSIQFTYKGNISKVPIVSGTVVDGQNYSLHQIHFHWGQTNGKGSEHRIDGQYFDMEVHLVHYNRVKYPTWDEAIQSNQGALVLSSFLQVQGASVPKLDSIVDMVNRLTDSTDSITLPLNGKPFTARDLLPDHEIIDEVDIFRYVGSLTTPPCTEGVLWLVINAFGAISEQQMNVFRSVKDVQHNLMMGNNYRSLHPLNGRTLERFRVR</sequence>
<dbReference type="PANTHER" id="PTHR18952">
    <property type="entry name" value="CARBONIC ANHYDRASE"/>
    <property type="match status" value="1"/>
</dbReference>
<dbReference type="EMBL" id="JAPWDV010000001">
    <property type="protein sequence ID" value="KAJ6221598.1"/>
    <property type="molecule type" value="Genomic_DNA"/>
</dbReference>
<reference evidence="10" key="1">
    <citation type="submission" date="2022-12" db="EMBL/GenBank/DDBJ databases">
        <title>Genome assemblies of Blomia tropicalis.</title>
        <authorList>
            <person name="Cui Y."/>
        </authorList>
    </citation>
    <scope>NUCLEOTIDE SEQUENCE</scope>
    <source>
        <tissue evidence="10">Adult mites</tissue>
    </source>
</reference>
<evidence type="ECO:0000259" key="9">
    <source>
        <dbReference type="PROSITE" id="PS51144"/>
    </source>
</evidence>
<gene>
    <name evidence="10" type="ORF">RDWZM_000143</name>
</gene>
<dbReference type="InterPro" id="IPR018338">
    <property type="entry name" value="Carbonic_anhydrase_a-class_CS"/>
</dbReference>
<keyword evidence="8" id="KW-0732">Signal</keyword>
<keyword evidence="5 8" id="KW-0862">Zinc</keyword>
<evidence type="ECO:0000256" key="8">
    <source>
        <dbReference type="RuleBase" id="RU367011"/>
    </source>
</evidence>
<comment type="catalytic activity">
    <reaction evidence="7 8">
        <text>hydrogencarbonate + H(+) = CO2 + H2O</text>
        <dbReference type="Rhea" id="RHEA:10748"/>
        <dbReference type="ChEBI" id="CHEBI:15377"/>
        <dbReference type="ChEBI" id="CHEBI:15378"/>
        <dbReference type="ChEBI" id="CHEBI:16526"/>
        <dbReference type="ChEBI" id="CHEBI:17544"/>
        <dbReference type="EC" id="4.2.1.1"/>
    </reaction>
</comment>
<evidence type="ECO:0000256" key="7">
    <source>
        <dbReference type="ARBA" id="ARBA00048348"/>
    </source>
</evidence>
<dbReference type="InterPro" id="IPR001148">
    <property type="entry name" value="CA_dom"/>
</dbReference>
<evidence type="ECO:0000256" key="6">
    <source>
        <dbReference type="ARBA" id="ARBA00023239"/>
    </source>
</evidence>
<comment type="similarity">
    <text evidence="2 8">Belongs to the alpha-carbonic anhydrase family.</text>
</comment>
<evidence type="ECO:0000256" key="5">
    <source>
        <dbReference type="ARBA" id="ARBA00022833"/>
    </source>
</evidence>
<feature type="chain" id="PRO_5040541399" description="Carbonic anhydrase" evidence="8">
    <location>
        <begin position="21"/>
        <end position="287"/>
    </location>
</feature>
<feature type="signal peptide" evidence="8">
    <location>
        <begin position="1"/>
        <end position="20"/>
    </location>
</feature>
<dbReference type="AlphaFoldDB" id="A0A9Q0M861"/>
<keyword evidence="6 8" id="KW-0456">Lyase</keyword>
<proteinExistence type="inferred from homology"/>
<keyword evidence="11" id="KW-1185">Reference proteome</keyword>
<evidence type="ECO:0000256" key="3">
    <source>
        <dbReference type="ARBA" id="ARBA00012925"/>
    </source>
</evidence>
<dbReference type="PROSITE" id="PS51144">
    <property type="entry name" value="ALPHA_CA_2"/>
    <property type="match status" value="1"/>
</dbReference>
<dbReference type="InterPro" id="IPR036398">
    <property type="entry name" value="CA_dom_sf"/>
</dbReference>
<evidence type="ECO:0000256" key="1">
    <source>
        <dbReference type="ARBA" id="ARBA00002904"/>
    </source>
</evidence>
<dbReference type="GO" id="GO:0008270">
    <property type="term" value="F:zinc ion binding"/>
    <property type="evidence" value="ECO:0007669"/>
    <property type="project" value="UniProtKB-UniRule"/>
</dbReference>
<dbReference type="EC" id="4.2.1.1" evidence="3 8"/>
<dbReference type="CDD" id="cd00326">
    <property type="entry name" value="alpha_CA"/>
    <property type="match status" value="1"/>
</dbReference>
<dbReference type="PROSITE" id="PS00162">
    <property type="entry name" value="ALPHA_CA_1"/>
    <property type="match status" value="1"/>
</dbReference>
<evidence type="ECO:0000256" key="4">
    <source>
        <dbReference type="ARBA" id="ARBA00022723"/>
    </source>
</evidence>
<name>A0A9Q0M861_BLOTA</name>
<keyword evidence="4 8" id="KW-0479">Metal-binding</keyword>
<evidence type="ECO:0000313" key="11">
    <source>
        <dbReference type="Proteomes" id="UP001142055"/>
    </source>
</evidence>
<dbReference type="Gene3D" id="3.10.200.10">
    <property type="entry name" value="Alpha carbonic anhydrase"/>
    <property type="match status" value="1"/>
</dbReference>
<dbReference type="PANTHER" id="PTHR18952:SF265">
    <property type="entry name" value="CARBONIC ANHYDRASE"/>
    <property type="match status" value="1"/>
</dbReference>
<evidence type="ECO:0000256" key="2">
    <source>
        <dbReference type="ARBA" id="ARBA00010718"/>
    </source>
</evidence>
<dbReference type="InterPro" id="IPR023561">
    <property type="entry name" value="Carbonic_anhydrase_a-class"/>
</dbReference>
<dbReference type="GO" id="GO:0004089">
    <property type="term" value="F:carbonate dehydratase activity"/>
    <property type="evidence" value="ECO:0007669"/>
    <property type="project" value="UniProtKB-UniRule"/>
</dbReference>
<feature type="domain" description="Alpha-carbonic anhydrase" evidence="9">
    <location>
        <begin position="21"/>
        <end position="285"/>
    </location>
</feature>